<feature type="binding site" evidence="5">
    <location>
        <position position="90"/>
    </location>
    <ligand>
        <name>spermidine</name>
        <dbReference type="ChEBI" id="CHEBI:57834"/>
    </ligand>
</feature>
<evidence type="ECO:0000313" key="7">
    <source>
        <dbReference type="EMBL" id="HIZ07516.1"/>
    </source>
</evidence>
<evidence type="ECO:0000256" key="5">
    <source>
        <dbReference type="PIRSR" id="PIRSR019574-1"/>
    </source>
</evidence>
<keyword evidence="2" id="KW-0813">Transport</keyword>
<dbReference type="GO" id="GO:0042597">
    <property type="term" value="C:periplasmic space"/>
    <property type="evidence" value="ECO:0007669"/>
    <property type="project" value="UniProtKB-SubCell"/>
</dbReference>
<evidence type="ECO:0000256" key="3">
    <source>
        <dbReference type="ARBA" id="ARBA00022729"/>
    </source>
</evidence>
<accession>A0A9D2D2N2</accession>
<dbReference type="CDD" id="cd13663">
    <property type="entry name" value="PBP2_PotD_PotF_like_2"/>
    <property type="match status" value="1"/>
</dbReference>
<dbReference type="Gene3D" id="3.40.190.10">
    <property type="entry name" value="Periplasmic binding protein-like II"/>
    <property type="match status" value="2"/>
</dbReference>
<evidence type="ECO:0000256" key="6">
    <source>
        <dbReference type="SAM" id="SignalP"/>
    </source>
</evidence>
<dbReference type="PANTHER" id="PTHR30222:SF17">
    <property type="entry name" value="SPERMIDINE_PUTRESCINE-BINDING PERIPLASMIC PROTEIN"/>
    <property type="match status" value="1"/>
</dbReference>
<dbReference type="PRINTS" id="PR00909">
    <property type="entry name" value="SPERMDNBNDNG"/>
</dbReference>
<dbReference type="SUPFAM" id="SSF53850">
    <property type="entry name" value="Periplasmic binding protein-like II"/>
    <property type="match status" value="1"/>
</dbReference>
<dbReference type="Proteomes" id="UP000824024">
    <property type="component" value="Unassembled WGS sequence"/>
</dbReference>
<organism evidence="7 8">
    <name type="scientific">Candidatus Eubacterium avistercoris</name>
    <dbReference type="NCBI Taxonomy" id="2838567"/>
    <lineage>
        <taxon>Bacteria</taxon>
        <taxon>Bacillati</taxon>
        <taxon>Bacillota</taxon>
        <taxon>Clostridia</taxon>
        <taxon>Eubacteriales</taxon>
        <taxon>Eubacteriaceae</taxon>
        <taxon>Eubacterium</taxon>
    </lineage>
</organism>
<evidence type="ECO:0000256" key="4">
    <source>
        <dbReference type="ARBA" id="ARBA00022764"/>
    </source>
</evidence>
<comment type="subcellular location">
    <subcellularLocation>
        <location evidence="1">Periplasm</location>
    </subcellularLocation>
</comment>
<dbReference type="PIRSF" id="PIRSF019574">
    <property type="entry name" value="Periplasmic_polyamine_BP"/>
    <property type="match status" value="1"/>
</dbReference>
<dbReference type="GO" id="GO:0019808">
    <property type="term" value="F:polyamine binding"/>
    <property type="evidence" value="ECO:0007669"/>
    <property type="project" value="InterPro"/>
</dbReference>
<feature type="binding site" evidence="5">
    <location>
        <position position="42"/>
    </location>
    <ligand>
        <name>spermidine</name>
        <dbReference type="ChEBI" id="CHEBI:57834"/>
    </ligand>
</feature>
<feature type="chain" id="PRO_5038649440" evidence="6">
    <location>
        <begin position="21"/>
        <end position="354"/>
    </location>
</feature>
<comment type="caution">
    <text evidence="7">The sequence shown here is derived from an EMBL/GenBank/DDBJ whole genome shotgun (WGS) entry which is preliminary data.</text>
</comment>
<proteinExistence type="predicted"/>
<gene>
    <name evidence="7" type="ORF">IAA08_06230</name>
</gene>
<sequence>MKKRIVMAVLAAALGTALLAGCGGGQKAESTGETLTVFNYGEYMDPEMIQQFEDETGIEVKYEEAVTPEEMYSKYSSGVIDYDLLCTSDYMLKKLIDEGSVQPVDFDSFEYGGNIGDDYWNFAKSFDEENQYVLPYFWGTIGILYDTTKVNETPDSWDVLFNGEYAGQFIMQDSMRDSFMITLKSLGYSLNTDNEQEIRQAQQRMLKQKPDVQAYLVDEARDEVVAGNATMAVVYSGEAYLGHEYNPDVEYVVPKEGTNIWMDGWVITKECQNTEAAQKFLDFLCREDVAEANFEYIYYSTPNQAVIDNMDEDMKNNEAILPDISKLKNSEVCTQSDPAITELYNELWKEIKAE</sequence>
<keyword evidence="3 6" id="KW-0732">Signal</keyword>
<dbReference type="InterPro" id="IPR001188">
    <property type="entry name" value="Sperm_putr-bd"/>
</dbReference>
<dbReference type="EMBL" id="DXCH01000177">
    <property type="protein sequence ID" value="HIZ07516.1"/>
    <property type="molecule type" value="Genomic_DNA"/>
</dbReference>
<dbReference type="AlphaFoldDB" id="A0A9D2D2N2"/>
<evidence type="ECO:0000256" key="1">
    <source>
        <dbReference type="ARBA" id="ARBA00004418"/>
    </source>
</evidence>
<dbReference type="PANTHER" id="PTHR30222">
    <property type="entry name" value="SPERMIDINE/PUTRESCINE-BINDING PERIPLASMIC PROTEIN"/>
    <property type="match status" value="1"/>
</dbReference>
<evidence type="ECO:0000313" key="8">
    <source>
        <dbReference type="Proteomes" id="UP000824024"/>
    </source>
</evidence>
<dbReference type="Pfam" id="PF13416">
    <property type="entry name" value="SBP_bac_8"/>
    <property type="match status" value="1"/>
</dbReference>
<protein>
    <submittedName>
        <fullName evidence="7">ABC transporter substrate-binding protein</fullName>
    </submittedName>
</protein>
<dbReference type="GO" id="GO:0015846">
    <property type="term" value="P:polyamine transport"/>
    <property type="evidence" value="ECO:0007669"/>
    <property type="project" value="InterPro"/>
</dbReference>
<evidence type="ECO:0000256" key="2">
    <source>
        <dbReference type="ARBA" id="ARBA00022448"/>
    </source>
</evidence>
<feature type="signal peptide" evidence="6">
    <location>
        <begin position="1"/>
        <end position="20"/>
    </location>
</feature>
<keyword evidence="4" id="KW-0574">Periplasm</keyword>
<reference evidence="7" key="2">
    <citation type="submission" date="2021-04" db="EMBL/GenBank/DDBJ databases">
        <authorList>
            <person name="Gilroy R."/>
        </authorList>
    </citation>
    <scope>NUCLEOTIDE SEQUENCE</scope>
    <source>
        <strain evidence="7">CHK192-9172</strain>
    </source>
</reference>
<dbReference type="PROSITE" id="PS51257">
    <property type="entry name" value="PROKAR_LIPOPROTEIN"/>
    <property type="match status" value="1"/>
</dbReference>
<reference evidence="7" key="1">
    <citation type="journal article" date="2021" name="PeerJ">
        <title>Extensive microbial diversity within the chicken gut microbiome revealed by metagenomics and culture.</title>
        <authorList>
            <person name="Gilroy R."/>
            <person name="Ravi A."/>
            <person name="Getino M."/>
            <person name="Pursley I."/>
            <person name="Horton D.L."/>
            <person name="Alikhan N.F."/>
            <person name="Baker D."/>
            <person name="Gharbi K."/>
            <person name="Hall N."/>
            <person name="Watson M."/>
            <person name="Adriaenssens E.M."/>
            <person name="Foster-Nyarko E."/>
            <person name="Jarju S."/>
            <person name="Secka A."/>
            <person name="Antonio M."/>
            <person name="Oren A."/>
            <person name="Chaudhuri R.R."/>
            <person name="La Ragione R."/>
            <person name="Hildebrand F."/>
            <person name="Pallen M.J."/>
        </authorList>
    </citation>
    <scope>NUCLEOTIDE SEQUENCE</scope>
    <source>
        <strain evidence="7">CHK192-9172</strain>
    </source>
</reference>
<name>A0A9D2D2N2_9FIRM</name>
<dbReference type="InterPro" id="IPR006059">
    <property type="entry name" value="SBP"/>
</dbReference>